<keyword evidence="2" id="KW-0472">Membrane</keyword>
<evidence type="ECO:0000256" key="1">
    <source>
        <dbReference type="SAM" id="MobiDB-lite"/>
    </source>
</evidence>
<sequence>MSGPQFLLLFIGLMLAANLWLRWRIRAGEVRPRISVRFAQDPLRIAALRDGPDAAIKLAIFSLIDRGLLQEFDGLLGTAGELTGHARRPLEQAILDCCVTNSTVNAVFLDAQVNRAARDYQRELLGLGLLPDTECIARRTHLAGFAIGTLVVVAGLRLANAFIQGRSNVWFLIILTGIAVFTMRAPIAKRLTAYGTDTLAHLEKLFERLHSQPWRIKAGGASTDAVLLAAVFGLHALPATVFPFCDRLFPRPPPSSSSSDSGSSGSDSGGGGGCGGGGCGGGCGG</sequence>
<protein>
    <submittedName>
        <fullName evidence="3">TIGR04222 domain-containing membrane protein</fullName>
    </submittedName>
</protein>
<dbReference type="EMBL" id="JBEWZI010000012">
    <property type="protein sequence ID" value="MET7014998.1"/>
    <property type="molecule type" value="Genomic_DNA"/>
</dbReference>
<dbReference type="NCBIfam" id="TIGR04222">
    <property type="entry name" value="near_uncomplex"/>
    <property type="match status" value="1"/>
</dbReference>
<accession>A0ABV2TPD7</accession>
<keyword evidence="4" id="KW-1185">Reference proteome</keyword>
<evidence type="ECO:0000256" key="2">
    <source>
        <dbReference type="SAM" id="Phobius"/>
    </source>
</evidence>
<dbReference type="InterPro" id="IPR026467">
    <property type="entry name" value="Ser/Gly_Cys_C_dom"/>
</dbReference>
<feature type="transmembrane region" description="Helical" evidence="2">
    <location>
        <begin position="142"/>
        <end position="163"/>
    </location>
</feature>
<feature type="region of interest" description="Disordered" evidence="1">
    <location>
        <begin position="253"/>
        <end position="285"/>
    </location>
</feature>
<feature type="compositionally biased region" description="Gly residues" evidence="1">
    <location>
        <begin position="267"/>
        <end position="285"/>
    </location>
</feature>
<reference evidence="3 4" key="1">
    <citation type="submission" date="2024-07" db="EMBL/GenBank/DDBJ databases">
        <title>Uliginosibacterium flavum JJ3220;KACC:17644.</title>
        <authorList>
            <person name="Kim M.K."/>
        </authorList>
    </citation>
    <scope>NUCLEOTIDE SEQUENCE [LARGE SCALE GENOMIC DNA]</scope>
    <source>
        <strain evidence="3 4">KACC:17644</strain>
    </source>
</reference>
<dbReference type="RefSeq" id="WP_354601461.1">
    <property type="nucleotide sequence ID" value="NZ_JBEWZI010000012.1"/>
</dbReference>
<proteinExistence type="predicted"/>
<feature type="transmembrane region" description="Helical" evidence="2">
    <location>
        <begin position="169"/>
        <end position="187"/>
    </location>
</feature>
<evidence type="ECO:0000313" key="3">
    <source>
        <dbReference type="EMBL" id="MET7014998.1"/>
    </source>
</evidence>
<keyword evidence="2" id="KW-0812">Transmembrane</keyword>
<feature type="compositionally biased region" description="Low complexity" evidence="1">
    <location>
        <begin position="256"/>
        <end position="266"/>
    </location>
</feature>
<name>A0ABV2TPD7_9RHOO</name>
<evidence type="ECO:0000313" key="4">
    <source>
        <dbReference type="Proteomes" id="UP001549691"/>
    </source>
</evidence>
<organism evidence="3 4">
    <name type="scientific">Uliginosibacterium flavum</name>
    <dbReference type="NCBI Taxonomy" id="1396831"/>
    <lineage>
        <taxon>Bacteria</taxon>
        <taxon>Pseudomonadati</taxon>
        <taxon>Pseudomonadota</taxon>
        <taxon>Betaproteobacteria</taxon>
        <taxon>Rhodocyclales</taxon>
        <taxon>Zoogloeaceae</taxon>
        <taxon>Uliginosibacterium</taxon>
    </lineage>
</organism>
<gene>
    <name evidence="3" type="ORF">ABXR19_12415</name>
</gene>
<dbReference type="Proteomes" id="UP001549691">
    <property type="component" value="Unassembled WGS sequence"/>
</dbReference>
<comment type="caution">
    <text evidence="3">The sequence shown here is derived from an EMBL/GenBank/DDBJ whole genome shotgun (WGS) entry which is preliminary data.</text>
</comment>
<keyword evidence="2" id="KW-1133">Transmembrane helix</keyword>
<feature type="transmembrane region" description="Helical" evidence="2">
    <location>
        <begin position="6"/>
        <end position="23"/>
    </location>
</feature>